<dbReference type="OrthoDB" id="5291101at2"/>
<dbReference type="Pfam" id="PF00535">
    <property type="entry name" value="Glycos_transf_2"/>
    <property type="match status" value="1"/>
</dbReference>
<reference evidence="2 3" key="1">
    <citation type="submission" date="2018-10" db="EMBL/GenBank/DDBJ databases">
        <title>Histidinibacterium lentulum gen. nov., sp. nov., a marine bacterium from the culture broth of Picochlorum sp. 122.</title>
        <authorList>
            <person name="Wang G."/>
        </authorList>
    </citation>
    <scope>NUCLEOTIDE SEQUENCE [LARGE SCALE GENOMIC DNA]</scope>
    <source>
        <strain evidence="2 3">B17</strain>
    </source>
</reference>
<dbReference type="Proteomes" id="UP000268016">
    <property type="component" value="Unassembled WGS sequence"/>
</dbReference>
<comment type="caution">
    <text evidence="2">The sequence shown here is derived from an EMBL/GenBank/DDBJ whole genome shotgun (WGS) entry which is preliminary data.</text>
</comment>
<gene>
    <name evidence="2" type="ORF">EAT49_06705</name>
</gene>
<dbReference type="Pfam" id="PF13692">
    <property type="entry name" value="Glyco_trans_1_4"/>
    <property type="match status" value="1"/>
</dbReference>
<dbReference type="InterPro" id="IPR001173">
    <property type="entry name" value="Glyco_trans_2-like"/>
</dbReference>
<proteinExistence type="predicted"/>
<accession>A0A3N2R6F7</accession>
<organism evidence="2 3">
    <name type="scientific">Histidinibacterium lentulum</name>
    <dbReference type="NCBI Taxonomy" id="2480588"/>
    <lineage>
        <taxon>Bacteria</taxon>
        <taxon>Pseudomonadati</taxon>
        <taxon>Pseudomonadota</taxon>
        <taxon>Alphaproteobacteria</taxon>
        <taxon>Rhodobacterales</taxon>
        <taxon>Paracoccaceae</taxon>
        <taxon>Histidinibacterium</taxon>
    </lineage>
</organism>
<keyword evidence="2" id="KW-0808">Transferase</keyword>
<feature type="domain" description="Glycosyltransferase 2-like" evidence="1">
    <location>
        <begin position="447"/>
        <end position="570"/>
    </location>
</feature>
<name>A0A3N2R6F7_9RHOB</name>
<dbReference type="SUPFAM" id="SSF53448">
    <property type="entry name" value="Nucleotide-diphospho-sugar transferases"/>
    <property type="match status" value="1"/>
</dbReference>
<dbReference type="GO" id="GO:0016740">
    <property type="term" value="F:transferase activity"/>
    <property type="evidence" value="ECO:0007669"/>
    <property type="project" value="UniProtKB-KW"/>
</dbReference>
<protein>
    <submittedName>
        <fullName evidence="2">Glycosyltransferase</fullName>
    </submittedName>
</protein>
<dbReference type="Gene3D" id="3.90.550.10">
    <property type="entry name" value="Spore Coat Polysaccharide Biosynthesis Protein SpsA, Chain A"/>
    <property type="match status" value="1"/>
</dbReference>
<evidence type="ECO:0000259" key="1">
    <source>
        <dbReference type="Pfam" id="PF00535"/>
    </source>
</evidence>
<dbReference type="Gene3D" id="3.40.50.2000">
    <property type="entry name" value="Glycogen Phosphorylase B"/>
    <property type="match status" value="1"/>
</dbReference>
<dbReference type="CDD" id="cd04186">
    <property type="entry name" value="GT_2_like_c"/>
    <property type="match status" value="1"/>
</dbReference>
<evidence type="ECO:0000313" key="3">
    <source>
        <dbReference type="Proteomes" id="UP000268016"/>
    </source>
</evidence>
<sequence length="1078" mass="119685">MKNVLLDRIRSRGGAKQGNAMAESLFLGVARILVSDGAVCAQMTPETAATMPSISIGNRVSAMVPMDPADASDLVMSLDYRPWFDPAKLIDAGEARGAAVAELNGLKEWGLPNRDTLQLRLKDWSRPVSMRVLAPIQVPAFDRTMQFSVGLAAHRAGARLVVERRREDTGAVLERMEAEFSVAFAGGVSPQSYLWPEMALQPCPASSRIEMTVLFDRYDGEGDPPFLFVSDPLVKQQHRDLQLAPIRELYRQSFRGDLSWYRADLPQEMSGGETLVLRLGEERHDLLRASPDLKVTLEEEHGHALVLRATEPDVYQVHVDGRYACKAHLGPEPGWVHLPAVVQNGGLRRLTVKDCGGLRSLLSAMVHMPRMTIPLEALQAESTSPFPGPLMLQAGHRHESLKARIASGAEREEMAELLRLIGVLEGGYANGRLEPLAFPEVETPRVSIVIPAHNKVAVTYFALCSLRLAHNITSFEVIVVDDGSTDETARLSDWVSGITIIRHDTPQRFIRACNSGAARARGSFIVLLNNDVEVTSGWLDEMVAAFERFPGAGLVGARLIYPDGRLQDGGGLVFENGEPWNYGQGWSPWDPRVSYARQVDYLSGAALMIPAPVWEDVGGLSAYLEPMYYEDTDLSFKVREAGYETWYVPSSIVYHYEGTTAGRSLVDGFKRYQDVNAPKFKQRWTKAFRGLGREDDGPDLLKDRNIEGRILFVDAQVPRPDQEAGAYAAVQEMRLVQSLGYKVTFLPQNLAHLGHYNDALERLGVEVIYAPYWLSMRDFLKERLSEFDAIYITRYYVAQVILDILQDLDVEKPILFNNADLHFLREMRASRAAGDAEMMARARRTRDAELAVMEAVDVVLSYNEVEHAVIEAQTEGTVRVAKCPWVLDIPETVPGPEDRTGLSFLGNYRHPPNIEAVEWFVRNVMPKVRGPRHGDPAFHVYGAGMGPEVHALSSERVHTIGFVEDVADAYDRHRIFVAPLLSGAGIKGKVLAALAHGIPCVLSPIAAEGIGLRNGHDCLISETPEDWADAIRQLGKDKLWRQVSANARAFVTEAYSFETGRRMMREALVAAGLYAFRD</sequence>
<keyword evidence="3" id="KW-1185">Reference proteome</keyword>
<dbReference type="PANTHER" id="PTHR43179">
    <property type="entry name" value="RHAMNOSYLTRANSFERASE WBBL"/>
    <property type="match status" value="1"/>
</dbReference>
<dbReference type="PANTHER" id="PTHR43179:SF7">
    <property type="entry name" value="RHAMNOSYLTRANSFERASE WBBL"/>
    <property type="match status" value="1"/>
</dbReference>
<evidence type="ECO:0000313" key="2">
    <source>
        <dbReference type="EMBL" id="ROU02983.1"/>
    </source>
</evidence>
<dbReference type="EMBL" id="RDRB01000003">
    <property type="protein sequence ID" value="ROU02983.1"/>
    <property type="molecule type" value="Genomic_DNA"/>
</dbReference>
<dbReference type="InterPro" id="IPR029044">
    <property type="entry name" value="Nucleotide-diphossugar_trans"/>
</dbReference>
<dbReference type="SUPFAM" id="SSF53756">
    <property type="entry name" value="UDP-Glycosyltransferase/glycogen phosphorylase"/>
    <property type="match status" value="1"/>
</dbReference>
<dbReference type="AlphaFoldDB" id="A0A3N2R6F7"/>